<evidence type="ECO:0000313" key="2">
    <source>
        <dbReference type="Proteomes" id="UP000663860"/>
    </source>
</evidence>
<reference evidence="1" key="1">
    <citation type="submission" date="2021-02" db="EMBL/GenBank/DDBJ databases">
        <authorList>
            <person name="Nowell W R."/>
        </authorList>
    </citation>
    <scope>NUCLEOTIDE SEQUENCE</scope>
</reference>
<name>A0A815URH2_9BILA</name>
<dbReference type="EMBL" id="CAJNOE010007087">
    <property type="protein sequence ID" value="CAF1526483.1"/>
    <property type="molecule type" value="Genomic_DNA"/>
</dbReference>
<protein>
    <submittedName>
        <fullName evidence="1">Uncharacterized protein</fullName>
    </submittedName>
</protein>
<comment type="caution">
    <text evidence="1">The sequence shown here is derived from an EMBL/GenBank/DDBJ whole genome shotgun (WGS) entry which is preliminary data.</text>
</comment>
<feature type="non-terminal residue" evidence="1">
    <location>
        <position position="1"/>
    </location>
</feature>
<proteinExistence type="predicted"/>
<dbReference type="Proteomes" id="UP000663860">
    <property type="component" value="Unassembled WGS sequence"/>
</dbReference>
<accession>A0A815URH2</accession>
<organism evidence="1 2">
    <name type="scientific">Adineta steineri</name>
    <dbReference type="NCBI Taxonomy" id="433720"/>
    <lineage>
        <taxon>Eukaryota</taxon>
        <taxon>Metazoa</taxon>
        <taxon>Spiralia</taxon>
        <taxon>Gnathifera</taxon>
        <taxon>Rotifera</taxon>
        <taxon>Eurotatoria</taxon>
        <taxon>Bdelloidea</taxon>
        <taxon>Adinetida</taxon>
        <taxon>Adinetidae</taxon>
        <taxon>Adineta</taxon>
    </lineage>
</organism>
<feature type="non-terminal residue" evidence="1">
    <location>
        <position position="95"/>
    </location>
</feature>
<evidence type="ECO:0000313" key="1">
    <source>
        <dbReference type="EMBL" id="CAF1526483.1"/>
    </source>
</evidence>
<gene>
    <name evidence="1" type="ORF">IZO911_LOCUS46010</name>
</gene>
<dbReference type="AlphaFoldDB" id="A0A815URH2"/>
<sequence>RHLKLKTDEIINPSDSYISIESILVAYLNVAIPLELGNLINAVSSILTNSSSSIDIKQMLSKPTYKLIELYIYQSIATFEYITLLSIAGERMAAG</sequence>